<dbReference type="PRINTS" id="PR00081">
    <property type="entry name" value="GDHRDH"/>
</dbReference>
<dbReference type="PRINTS" id="PR00080">
    <property type="entry name" value="SDRFAMILY"/>
</dbReference>
<dbReference type="SUPFAM" id="SSF51735">
    <property type="entry name" value="NAD(P)-binding Rossmann-fold domains"/>
    <property type="match status" value="1"/>
</dbReference>
<dbReference type="SMART" id="SM00822">
    <property type="entry name" value="PKS_KR"/>
    <property type="match status" value="1"/>
</dbReference>
<gene>
    <name evidence="4" type="ORF">ACFPOB_22285</name>
</gene>
<dbReference type="RefSeq" id="WP_377800572.1">
    <property type="nucleotide sequence ID" value="NZ_JBHSLW010000037.1"/>
</dbReference>
<dbReference type="PANTHER" id="PTHR43639">
    <property type="entry name" value="OXIDOREDUCTASE, SHORT-CHAIN DEHYDROGENASE/REDUCTASE FAMILY (AFU_ORTHOLOGUE AFUA_5G02870)"/>
    <property type="match status" value="1"/>
</dbReference>
<evidence type="ECO:0000259" key="3">
    <source>
        <dbReference type="SMART" id="SM00822"/>
    </source>
</evidence>
<sequence>MKLAGKTALVTGAGRGLGLEIAHGLAGNGAHVVLHGRKPAELDEAMHALAADGASVSTLVADLADEASTAAACRKLVEQRGSVDILVNNAGVRDRRPLDQLDRAALRALLEVNLVAPFDLVRQLAPHMPDGGRIVNITSIAGPIARAGDPGYIASKGGLDALTRALAAELGHRAITVNAVAPGFFATEANSALVADPGIAERLSHRTSLGRWGVPKELVGAVVFLCSPEASFITGVTLPVDGGYLAHF</sequence>
<protein>
    <submittedName>
        <fullName evidence="4">SDR family oxidoreductase</fullName>
    </submittedName>
</protein>
<dbReference type="InterPro" id="IPR057326">
    <property type="entry name" value="KR_dom"/>
</dbReference>
<name>A0ABW0IYB0_9HYPH</name>
<comment type="caution">
    <text evidence="4">The sequence shown here is derived from an EMBL/GenBank/DDBJ whole genome shotgun (WGS) entry which is preliminary data.</text>
</comment>
<reference evidence="5" key="1">
    <citation type="journal article" date="2019" name="Int. J. Syst. Evol. Microbiol.">
        <title>The Global Catalogue of Microorganisms (GCM) 10K type strain sequencing project: providing services to taxonomists for standard genome sequencing and annotation.</title>
        <authorList>
            <consortium name="The Broad Institute Genomics Platform"/>
            <consortium name="The Broad Institute Genome Sequencing Center for Infectious Disease"/>
            <person name="Wu L."/>
            <person name="Ma J."/>
        </authorList>
    </citation>
    <scope>NUCLEOTIDE SEQUENCE [LARGE SCALE GENOMIC DNA]</scope>
    <source>
        <strain evidence="5">NCAIM B.01391</strain>
    </source>
</reference>
<dbReference type="PANTHER" id="PTHR43639:SF1">
    <property type="entry name" value="SHORT-CHAIN DEHYDROGENASE_REDUCTASE FAMILY PROTEIN"/>
    <property type="match status" value="1"/>
</dbReference>
<keyword evidence="2" id="KW-0560">Oxidoreductase</keyword>
<dbReference type="Gene3D" id="3.40.50.720">
    <property type="entry name" value="NAD(P)-binding Rossmann-like Domain"/>
    <property type="match status" value="1"/>
</dbReference>
<evidence type="ECO:0000256" key="2">
    <source>
        <dbReference type="ARBA" id="ARBA00023002"/>
    </source>
</evidence>
<comment type="similarity">
    <text evidence="1">Belongs to the short-chain dehydrogenases/reductases (SDR) family.</text>
</comment>
<accession>A0ABW0IYB0</accession>
<dbReference type="Pfam" id="PF13561">
    <property type="entry name" value="adh_short_C2"/>
    <property type="match status" value="1"/>
</dbReference>
<feature type="domain" description="Ketoreductase" evidence="3">
    <location>
        <begin position="6"/>
        <end position="183"/>
    </location>
</feature>
<evidence type="ECO:0000313" key="5">
    <source>
        <dbReference type="Proteomes" id="UP001596053"/>
    </source>
</evidence>
<dbReference type="EMBL" id="JBHSLW010000037">
    <property type="protein sequence ID" value="MFC5422299.1"/>
    <property type="molecule type" value="Genomic_DNA"/>
</dbReference>
<dbReference type="NCBIfam" id="NF004778">
    <property type="entry name" value="PRK06124.1"/>
    <property type="match status" value="1"/>
</dbReference>
<evidence type="ECO:0000313" key="4">
    <source>
        <dbReference type="EMBL" id="MFC5422299.1"/>
    </source>
</evidence>
<evidence type="ECO:0000256" key="1">
    <source>
        <dbReference type="ARBA" id="ARBA00006484"/>
    </source>
</evidence>
<dbReference type="Proteomes" id="UP001596053">
    <property type="component" value="Unassembled WGS sequence"/>
</dbReference>
<dbReference type="NCBIfam" id="NF005559">
    <property type="entry name" value="PRK07231.1"/>
    <property type="match status" value="1"/>
</dbReference>
<keyword evidence="5" id="KW-1185">Reference proteome</keyword>
<proteinExistence type="inferred from homology"/>
<dbReference type="InterPro" id="IPR036291">
    <property type="entry name" value="NAD(P)-bd_dom_sf"/>
</dbReference>
<dbReference type="InterPro" id="IPR002347">
    <property type="entry name" value="SDR_fam"/>
</dbReference>
<organism evidence="4 5">
    <name type="scientific">Bosea eneae</name>
    <dbReference type="NCBI Taxonomy" id="151454"/>
    <lineage>
        <taxon>Bacteria</taxon>
        <taxon>Pseudomonadati</taxon>
        <taxon>Pseudomonadota</taxon>
        <taxon>Alphaproteobacteria</taxon>
        <taxon>Hyphomicrobiales</taxon>
        <taxon>Boseaceae</taxon>
        <taxon>Bosea</taxon>
    </lineage>
</organism>